<keyword evidence="1" id="KW-0175">Coiled coil</keyword>
<feature type="signal peptide" evidence="2">
    <location>
        <begin position="1"/>
        <end position="18"/>
    </location>
</feature>
<dbReference type="EMBL" id="CP095362">
    <property type="protein sequence ID" value="XAG65798.1"/>
    <property type="molecule type" value="Genomic_DNA"/>
</dbReference>
<evidence type="ECO:0000256" key="1">
    <source>
        <dbReference type="SAM" id="Coils"/>
    </source>
</evidence>
<keyword evidence="2" id="KW-0732">Signal</keyword>
<feature type="chain" id="PRO_5043335677" description="Lipoprotein" evidence="2">
    <location>
        <begin position="19"/>
        <end position="363"/>
    </location>
</feature>
<feature type="coiled-coil region" evidence="1">
    <location>
        <begin position="235"/>
        <end position="265"/>
    </location>
</feature>
<sequence>MMKTRLTVVLLSALLLSACDGSDSKPAPDPRQQQDIQSVKQLIYPYDRTVTLGGILDNRSECTETEWDTLTDDKGRELVRYRCHYNTSAVSNHINTWLEKRYNTLINEYTQRFNTLGSPEYIKSRTDYEERDVATAEESLAKIKALSQHDWSALRDDVSITGPAAEYDNTTGNLKDAGRKITLSNGVMSGRITESLSEEQRNLITQWNRITESNNMGSLPDYWFRDPSGITKEFSQELASRKAELNQKRQKLQDESNKNKAVLSQVLSALKDAQQESKDWQITQELYWSVTGPDPVFMGGMFLVDDRNGQYELKRYLSGLGTISNDNDILTHIYRDITGSAPYMSTVADGLFRHQTSHISLPK</sequence>
<accession>A0AAU6TVD2</accession>
<proteinExistence type="predicted"/>
<protein>
    <recommendedName>
        <fullName evidence="4">Lipoprotein</fullName>
    </recommendedName>
</protein>
<evidence type="ECO:0000256" key="2">
    <source>
        <dbReference type="SAM" id="SignalP"/>
    </source>
</evidence>
<organism evidence="3">
    <name type="scientific">bacterium 19GA11TI05</name>
    <dbReference type="NCBI Taxonomy" id="2920688"/>
    <lineage>
        <taxon>Bacteria</taxon>
    </lineage>
</organism>
<reference evidence="3" key="1">
    <citation type="submission" date="2022-03" db="EMBL/GenBank/DDBJ databases">
        <title>Sea Food Isolates.</title>
        <authorList>
            <person name="Li c."/>
        </authorList>
    </citation>
    <scope>NUCLEOTIDE SEQUENCE</scope>
    <source>
        <strain evidence="3">19GA11TI05</strain>
    </source>
</reference>
<evidence type="ECO:0000313" key="3">
    <source>
        <dbReference type="EMBL" id="XAG65798.1"/>
    </source>
</evidence>
<gene>
    <name evidence="3" type="ORF">MRM81_01715</name>
</gene>
<name>A0AAU6TVD2_UNCXX</name>
<dbReference type="PROSITE" id="PS51257">
    <property type="entry name" value="PROKAR_LIPOPROTEIN"/>
    <property type="match status" value="1"/>
</dbReference>
<dbReference type="AlphaFoldDB" id="A0AAU6TVD2"/>
<evidence type="ECO:0008006" key="4">
    <source>
        <dbReference type="Google" id="ProtNLM"/>
    </source>
</evidence>